<reference evidence="1 2" key="1">
    <citation type="submission" date="2017-01" db="EMBL/GenBank/DDBJ databases">
        <title>Draft sequence of Acidihalobacter ferrooxidans strain DSM 14175 (strain V8).</title>
        <authorList>
            <person name="Khaleque H.N."/>
            <person name="Ramsay J.P."/>
            <person name="Murphy R.J.T."/>
            <person name="Kaksonen A.H."/>
            <person name="Boxall N.J."/>
            <person name="Watkin E.L.J."/>
        </authorList>
    </citation>
    <scope>NUCLEOTIDE SEQUENCE [LARGE SCALE GENOMIC DNA]</scope>
    <source>
        <strain evidence="1 2">V8</strain>
    </source>
</reference>
<dbReference type="RefSeq" id="WP_076836960.1">
    <property type="nucleotide sequence ID" value="NZ_CP019434.1"/>
</dbReference>
<dbReference type="Proteomes" id="UP000243807">
    <property type="component" value="Chromosome"/>
</dbReference>
<dbReference type="InterPro" id="IPR008554">
    <property type="entry name" value="Glutaredoxin-like"/>
</dbReference>
<dbReference type="PANTHER" id="PTHR33558">
    <property type="entry name" value="GLUTAREDOXIN-LIKE PROTEIN C5ORF63 HOMOLOG"/>
    <property type="match status" value="1"/>
</dbReference>
<dbReference type="InterPro" id="IPR052565">
    <property type="entry name" value="Glutaredoxin-like_YDR286C"/>
</dbReference>
<dbReference type="SUPFAM" id="SSF52833">
    <property type="entry name" value="Thioredoxin-like"/>
    <property type="match status" value="1"/>
</dbReference>
<dbReference type="STRING" id="1765967.BW247_09590"/>
<evidence type="ECO:0000313" key="1">
    <source>
        <dbReference type="EMBL" id="APZ43319.1"/>
    </source>
</evidence>
<sequence length="79" mass="8971">MTRLTLYQRTGCHLCEAMHARLVQLGVSLDFTLTCIDIESDPSLKRRFNEKIPVLAIGEDIICCHRLDERALRQALSDG</sequence>
<dbReference type="Pfam" id="PF05768">
    <property type="entry name" value="Glrx-like"/>
    <property type="match status" value="1"/>
</dbReference>
<dbReference type="InterPro" id="IPR036249">
    <property type="entry name" value="Thioredoxin-like_sf"/>
</dbReference>
<proteinExistence type="predicted"/>
<dbReference type="KEGG" id="afy:BW247_09590"/>
<evidence type="ECO:0000313" key="2">
    <source>
        <dbReference type="Proteomes" id="UP000243807"/>
    </source>
</evidence>
<accession>A0A1P8UHL1</accession>
<dbReference type="EMBL" id="CP019434">
    <property type="protein sequence ID" value="APZ43319.1"/>
    <property type="molecule type" value="Genomic_DNA"/>
</dbReference>
<protein>
    <submittedName>
        <fullName evidence="1">Thioredoxin family protein</fullName>
    </submittedName>
</protein>
<keyword evidence="2" id="KW-1185">Reference proteome</keyword>
<dbReference type="AlphaFoldDB" id="A0A1P8UHL1"/>
<gene>
    <name evidence="1" type="ORF">BW247_09590</name>
</gene>
<dbReference type="PANTHER" id="PTHR33558:SF1">
    <property type="entry name" value="GLUTAREDOXIN-LIKE PROTEIN C5ORF63 HOMOLOG"/>
    <property type="match status" value="1"/>
</dbReference>
<dbReference type="OrthoDB" id="8537427at2"/>
<organism evidence="1 2">
    <name type="scientific">Acidihalobacter ferrooxydans</name>
    <dbReference type="NCBI Taxonomy" id="1765967"/>
    <lineage>
        <taxon>Bacteria</taxon>
        <taxon>Pseudomonadati</taxon>
        <taxon>Pseudomonadota</taxon>
        <taxon>Gammaproteobacteria</taxon>
        <taxon>Chromatiales</taxon>
        <taxon>Ectothiorhodospiraceae</taxon>
        <taxon>Acidihalobacter</taxon>
    </lineage>
</organism>
<name>A0A1P8UHL1_9GAMM</name>
<dbReference type="Gene3D" id="3.40.30.10">
    <property type="entry name" value="Glutaredoxin"/>
    <property type="match status" value="1"/>
</dbReference>